<dbReference type="EMBL" id="JACHMB010000001">
    <property type="protein sequence ID" value="MBB5777629.1"/>
    <property type="molecule type" value="Genomic_DNA"/>
</dbReference>
<name>A0A7W9LBE0_9ACTN</name>
<evidence type="ECO:0000256" key="1">
    <source>
        <dbReference type="SAM" id="Phobius"/>
    </source>
</evidence>
<protein>
    <submittedName>
        <fullName evidence="2">Uncharacterized protein</fullName>
    </submittedName>
</protein>
<reference evidence="2 3" key="1">
    <citation type="submission" date="2020-08" db="EMBL/GenBank/DDBJ databases">
        <title>Sequencing the genomes of 1000 actinobacteria strains.</title>
        <authorList>
            <person name="Klenk H.-P."/>
        </authorList>
    </citation>
    <scope>NUCLEOTIDE SEQUENCE [LARGE SCALE GENOMIC DNA]</scope>
    <source>
        <strain evidence="2 3">DSM 45507</strain>
    </source>
</reference>
<keyword evidence="1" id="KW-0812">Transmembrane</keyword>
<keyword evidence="1" id="KW-0472">Membrane</keyword>
<proteinExistence type="predicted"/>
<keyword evidence="3" id="KW-1185">Reference proteome</keyword>
<feature type="transmembrane region" description="Helical" evidence="1">
    <location>
        <begin position="13"/>
        <end position="34"/>
    </location>
</feature>
<keyword evidence="1" id="KW-1133">Transmembrane helix</keyword>
<accession>A0A7W9LBE0</accession>
<evidence type="ECO:0000313" key="2">
    <source>
        <dbReference type="EMBL" id="MBB5777629.1"/>
    </source>
</evidence>
<gene>
    <name evidence="2" type="ORF">HD596_004385</name>
</gene>
<sequence length="39" mass="4137">MGGTWTWEAAARLATSVVLAWIVIPGGLGVLRVVRKDVS</sequence>
<dbReference type="AlphaFoldDB" id="A0A7W9LBE0"/>
<comment type="caution">
    <text evidence="2">The sequence shown here is derived from an EMBL/GenBank/DDBJ whole genome shotgun (WGS) entry which is preliminary data.</text>
</comment>
<dbReference type="Proteomes" id="UP000579153">
    <property type="component" value="Unassembled WGS sequence"/>
</dbReference>
<organism evidence="2 3">
    <name type="scientific">Nonomuraea jabiensis</name>
    <dbReference type="NCBI Taxonomy" id="882448"/>
    <lineage>
        <taxon>Bacteria</taxon>
        <taxon>Bacillati</taxon>
        <taxon>Actinomycetota</taxon>
        <taxon>Actinomycetes</taxon>
        <taxon>Streptosporangiales</taxon>
        <taxon>Streptosporangiaceae</taxon>
        <taxon>Nonomuraea</taxon>
    </lineage>
</organism>
<evidence type="ECO:0000313" key="3">
    <source>
        <dbReference type="Proteomes" id="UP000579153"/>
    </source>
</evidence>